<proteinExistence type="predicted"/>
<sequence length="97" mass="10934">MNPFLCTVFAASLGDSRNCRGRDGTILADILIRHGHGLAHFVSDMPRQLEVPLRFFFPVREVHISAARFSFSRELNLVSLSTVLSLSRHLVWQSPTI</sequence>
<dbReference type="Proteomes" id="UP000027195">
    <property type="component" value="Unassembled WGS sequence"/>
</dbReference>
<protein>
    <submittedName>
        <fullName evidence="1">Uncharacterized protein</fullName>
    </submittedName>
</protein>
<gene>
    <name evidence="1" type="ORF">BOTBODRAFT_568048</name>
</gene>
<evidence type="ECO:0000313" key="1">
    <source>
        <dbReference type="EMBL" id="KDQ08411.1"/>
    </source>
</evidence>
<reference evidence="2" key="1">
    <citation type="journal article" date="2014" name="Proc. Natl. Acad. Sci. U.S.A.">
        <title>Extensive sampling of basidiomycete genomes demonstrates inadequacy of the white-rot/brown-rot paradigm for wood decay fungi.</title>
        <authorList>
            <person name="Riley R."/>
            <person name="Salamov A.A."/>
            <person name="Brown D.W."/>
            <person name="Nagy L.G."/>
            <person name="Floudas D."/>
            <person name="Held B.W."/>
            <person name="Levasseur A."/>
            <person name="Lombard V."/>
            <person name="Morin E."/>
            <person name="Otillar R."/>
            <person name="Lindquist E.A."/>
            <person name="Sun H."/>
            <person name="LaButti K.M."/>
            <person name="Schmutz J."/>
            <person name="Jabbour D."/>
            <person name="Luo H."/>
            <person name="Baker S.E."/>
            <person name="Pisabarro A.G."/>
            <person name="Walton J.D."/>
            <person name="Blanchette R.A."/>
            <person name="Henrissat B."/>
            <person name="Martin F."/>
            <person name="Cullen D."/>
            <person name="Hibbett D.S."/>
            <person name="Grigoriev I.V."/>
        </authorList>
    </citation>
    <scope>NUCLEOTIDE SEQUENCE [LARGE SCALE GENOMIC DNA]</scope>
    <source>
        <strain evidence="2">FD-172 SS1</strain>
    </source>
</reference>
<accession>A0A067M9Z8</accession>
<dbReference type="EMBL" id="KL198091">
    <property type="protein sequence ID" value="KDQ08411.1"/>
    <property type="molecule type" value="Genomic_DNA"/>
</dbReference>
<organism evidence="1 2">
    <name type="scientific">Botryobasidium botryosum (strain FD-172 SS1)</name>
    <dbReference type="NCBI Taxonomy" id="930990"/>
    <lineage>
        <taxon>Eukaryota</taxon>
        <taxon>Fungi</taxon>
        <taxon>Dikarya</taxon>
        <taxon>Basidiomycota</taxon>
        <taxon>Agaricomycotina</taxon>
        <taxon>Agaricomycetes</taxon>
        <taxon>Cantharellales</taxon>
        <taxon>Botryobasidiaceae</taxon>
        <taxon>Botryobasidium</taxon>
    </lineage>
</organism>
<dbReference type="HOGENOM" id="CLU_2346426_0_0_1"/>
<dbReference type="InParanoid" id="A0A067M9Z8"/>
<dbReference type="AlphaFoldDB" id="A0A067M9Z8"/>
<keyword evidence="2" id="KW-1185">Reference proteome</keyword>
<evidence type="ECO:0000313" key="2">
    <source>
        <dbReference type="Proteomes" id="UP000027195"/>
    </source>
</evidence>
<name>A0A067M9Z8_BOTB1</name>